<reference evidence="2" key="1">
    <citation type="submission" date="2016-09" db="EMBL/GenBank/DDBJ databases">
        <authorList>
            <person name="Varghese N."/>
            <person name="Submissions S."/>
        </authorList>
    </citation>
    <scope>NUCLEOTIDE SEQUENCE [LARGE SCALE GENOMIC DNA]</scope>
    <source>
        <strain evidence="2">ANC 4466</strain>
    </source>
</reference>
<keyword evidence="2" id="KW-1185">Reference proteome</keyword>
<evidence type="ECO:0000313" key="2">
    <source>
        <dbReference type="Proteomes" id="UP000219042"/>
    </source>
</evidence>
<proteinExistence type="predicted"/>
<gene>
    <name evidence="1" type="ORF">SAMN05421731_10542</name>
</gene>
<organism evidence="1 2">
    <name type="scientific">Acinetobacter puyangensis</name>
    <dbReference type="NCBI Taxonomy" id="1096779"/>
    <lineage>
        <taxon>Bacteria</taxon>
        <taxon>Pseudomonadati</taxon>
        <taxon>Pseudomonadota</taxon>
        <taxon>Gammaproteobacteria</taxon>
        <taxon>Moraxellales</taxon>
        <taxon>Moraxellaceae</taxon>
        <taxon>Acinetobacter</taxon>
    </lineage>
</organism>
<dbReference type="OrthoDB" id="9861181at2"/>
<evidence type="ECO:0000313" key="1">
    <source>
        <dbReference type="EMBL" id="SNX45489.1"/>
    </source>
</evidence>
<dbReference type="AlphaFoldDB" id="A0A240EBB9"/>
<accession>A0A240EBB9</accession>
<sequence length="74" mass="8195">MSMTHKFDQQERQVAEKAVDALHDAQQKALATHDVLVVKNDHLVLLSKDGIEKVIKPVHSAISVVRGSKIIRTA</sequence>
<dbReference type="EMBL" id="OANT01000005">
    <property type="protein sequence ID" value="SNX45489.1"/>
    <property type="molecule type" value="Genomic_DNA"/>
</dbReference>
<protein>
    <submittedName>
        <fullName evidence="1">Uncharacterized protein</fullName>
    </submittedName>
</protein>
<dbReference type="Proteomes" id="UP000219042">
    <property type="component" value="Unassembled WGS sequence"/>
</dbReference>
<name>A0A240EBB9_9GAMM</name>
<dbReference type="RefSeq" id="WP_097079272.1">
    <property type="nucleotide sequence ID" value="NZ_BAABHT010000005.1"/>
</dbReference>